<name>A0A239G3L2_9BACT</name>
<proteinExistence type="predicted"/>
<feature type="signal peptide" evidence="1">
    <location>
        <begin position="1"/>
        <end position="21"/>
    </location>
</feature>
<feature type="domain" description="Endonuclease/exonuclease/phosphatase" evidence="2">
    <location>
        <begin position="27"/>
        <end position="269"/>
    </location>
</feature>
<dbReference type="InterPro" id="IPR036691">
    <property type="entry name" value="Endo/exonu/phosph_ase_sf"/>
</dbReference>
<reference evidence="4" key="1">
    <citation type="submission" date="2017-06" db="EMBL/GenBank/DDBJ databases">
        <authorList>
            <person name="Varghese N."/>
            <person name="Submissions S."/>
        </authorList>
    </citation>
    <scope>NUCLEOTIDE SEQUENCE [LARGE SCALE GENOMIC DNA]</scope>
    <source>
        <strain evidence="4">NKM1</strain>
    </source>
</reference>
<evidence type="ECO:0000256" key="1">
    <source>
        <dbReference type="SAM" id="SignalP"/>
    </source>
</evidence>
<dbReference type="PANTHER" id="PTHR12121:SF36">
    <property type="entry name" value="ENDONUCLEASE_EXONUCLEASE_PHOSPHATASE DOMAIN-CONTAINING PROTEIN"/>
    <property type="match status" value="1"/>
</dbReference>
<dbReference type="Proteomes" id="UP000198432">
    <property type="component" value="Unassembled WGS sequence"/>
</dbReference>
<dbReference type="EMBL" id="FZOQ01000010">
    <property type="protein sequence ID" value="SNS63192.1"/>
    <property type="molecule type" value="Genomic_DNA"/>
</dbReference>
<dbReference type="SUPFAM" id="SSF56219">
    <property type="entry name" value="DNase I-like"/>
    <property type="match status" value="1"/>
</dbReference>
<dbReference type="OrthoDB" id="9793162at2"/>
<keyword evidence="1" id="KW-0732">Signal</keyword>
<keyword evidence="3" id="KW-0269">Exonuclease</keyword>
<dbReference type="Gene3D" id="3.60.10.10">
    <property type="entry name" value="Endonuclease/exonuclease/phosphatase"/>
    <property type="match status" value="1"/>
</dbReference>
<dbReference type="InterPro" id="IPR050410">
    <property type="entry name" value="CCR4/nocturin_mRNA_transcr"/>
</dbReference>
<dbReference type="GO" id="GO:0000175">
    <property type="term" value="F:3'-5'-RNA exonuclease activity"/>
    <property type="evidence" value="ECO:0007669"/>
    <property type="project" value="TreeGrafter"/>
</dbReference>
<keyword evidence="3" id="KW-0255">Endonuclease</keyword>
<protein>
    <submittedName>
        <fullName evidence="3">Metal-dependent hydrolase, endonuclease/exonuclease/phosphatase family</fullName>
    </submittedName>
</protein>
<dbReference type="RefSeq" id="WP_089319449.1">
    <property type="nucleotide sequence ID" value="NZ_FZOQ01000010.1"/>
</dbReference>
<evidence type="ECO:0000259" key="2">
    <source>
        <dbReference type="Pfam" id="PF03372"/>
    </source>
</evidence>
<dbReference type="Pfam" id="PF03372">
    <property type="entry name" value="Exo_endo_phos"/>
    <property type="match status" value="1"/>
</dbReference>
<organism evidence="3 4">
    <name type="scientific">Pontibacter ummariensis</name>
    <dbReference type="NCBI Taxonomy" id="1610492"/>
    <lineage>
        <taxon>Bacteria</taxon>
        <taxon>Pseudomonadati</taxon>
        <taxon>Bacteroidota</taxon>
        <taxon>Cytophagia</taxon>
        <taxon>Cytophagales</taxon>
        <taxon>Hymenobacteraceae</taxon>
        <taxon>Pontibacter</taxon>
    </lineage>
</organism>
<keyword evidence="3" id="KW-0540">Nuclease</keyword>
<dbReference type="AlphaFoldDB" id="A0A239G3L2"/>
<dbReference type="PANTHER" id="PTHR12121">
    <property type="entry name" value="CARBON CATABOLITE REPRESSOR PROTEIN 4"/>
    <property type="match status" value="1"/>
</dbReference>
<dbReference type="CDD" id="cd09083">
    <property type="entry name" value="EEP-1"/>
    <property type="match status" value="1"/>
</dbReference>
<sequence length="278" mass="31575">MKKVFLALAVMLSLHFTGASAQTFRVATYNIRYDNKSDTLNAWHKRLPVMTDLIKFHDFDIFGSQEGLHHQLEALAIGLEDYAYIGVGRDDGKQAGEFSAIFYKKDKFRLLQKGNFWLSPVTDRPNKGWDAALPRICSWGQFQDIASGFKFYLFNVHFDHQGVQARKESAKLVLHQIKKIAGDTPVVLTGDFNLDQTDEGYAVLSKSNLVQDAYNLSPVRYAPNGTFNGFNINIKSDKRIDHIFLTPHFKTKRYGILTDSYQGQLPSDHFPVAIEVAY</sequence>
<keyword evidence="3" id="KW-0378">Hydrolase</keyword>
<dbReference type="InterPro" id="IPR005135">
    <property type="entry name" value="Endo/exonuclease/phosphatase"/>
</dbReference>
<dbReference type="GO" id="GO:0004519">
    <property type="term" value="F:endonuclease activity"/>
    <property type="evidence" value="ECO:0007669"/>
    <property type="project" value="UniProtKB-KW"/>
</dbReference>
<evidence type="ECO:0000313" key="4">
    <source>
        <dbReference type="Proteomes" id="UP000198432"/>
    </source>
</evidence>
<accession>A0A239G3L2</accession>
<keyword evidence="4" id="KW-1185">Reference proteome</keyword>
<feature type="chain" id="PRO_5013189957" evidence="1">
    <location>
        <begin position="22"/>
        <end position="278"/>
    </location>
</feature>
<gene>
    <name evidence="3" type="ORF">SAMN06296052_11028</name>
</gene>
<evidence type="ECO:0000313" key="3">
    <source>
        <dbReference type="EMBL" id="SNS63192.1"/>
    </source>
</evidence>